<dbReference type="Pfam" id="PF20056">
    <property type="entry name" value="DUF6455"/>
    <property type="match status" value="1"/>
</dbReference>
<evidence type="ECO:0000259" key="1">
    <source>
        <dbReference type="Pfam" id="PF20056"/>
    </source>
</evidence>
<proteinExistence type="predicted"/>
<dbReference type="Proteomes" id="UP001058713">
    <property type="component" value="Chromosome"/>
</dbReference>
<evidence type="ECO:0000313" key="3">
    <source>
        <dbReference type="Proteomes" id="UP001058713"/>
    </source>
</evidence>
<organism evidence="2 3">
    <name type="scientific">Leisingera caerulea</name>
    <name type="common">Phaeobacter caeruleus</name>
    <dbReference type="NCBI Taxonomy" id="506591"/>
    <lineage>
        <taxon>Bacteria</taxon>
        <taxon>Pseudomonadati</taxon>
        <taxon>Pseudomonadota</taxon>
        <taxon>Alphaproteobacteria</taxon>
        <taxon>Rhodobacterales</taxon>
        <taxon>Roseobacteraceae</taxon>
        <taxon>Leisingera</taxon>
    </lineage>
</organism>
<name>A0A9Q9LZ67_LEICA</name>
<accession>A0A9Q9LZ67</accession>
<evidence type="ECO:0000313" key="2">
    <source>
        <dbReference type="EMBL" id="UWQ54876.1"/>
    </source>
</evidence>
<dbReference type="KEGG" id="lcae:K3721_04915"/>
<protein>
    <recommendedName>
        <fullName evidence="1">DUF6455 domain-containing protein</fullName>
    </recommendedName>
</protein>
<gene>
    <name evidence="2" type="ORF">K3721_04915</name>
</gene>
<dbReference type="EMBL" id="CP081070">
    <property type="protein sequence ID" value="UWQ54876.1"/>
    <property type="molecule type" value="Genomic_DNA"/>
</dbReference>
<reference evidence="2" key="1">
    <citation type="submission" date="2021-08" db="EMBL/GenBank/DDBJ databases">
        <authorList>
            <person name="Nwanade C."/>
            <person name="Wang M."/>
            <person name="Masoudi A."/>
            <person name="Yu Z."/>
            <person name="Liu J."/>
        </authorList>
    </citation>
    <scope>NUCLEOTIDE SEQUENCE</scope>
    <source>
        <strain evidence="2">S122</strain>
    </source>
</reference>
<feature type="domain" description="DUF6455" evidence="1">
    <location>
        <begin position="1"/>
        <end position="84"/>
    </location>
</feature>
<dbReference type="AlphaFoldDB" id="A0A9Q9LZ67"/>
<sequence>MTTQADLKKHAELFDRMAATVGLDLEEEAVAGTLRFEEIAEAVLRCTRCGGVGACRKWLADGLRPGAEAPDFCRNRDLLGYLNEQQA</sequence>
<dbReference type="RefSeq" id="WP_259972050.1">
    <property type="nucleotide sequence ID" value="NZ_CP081070.1"/>
</dbReference>
<dbReference type="InterPro" id="IPR045601">
    <property type="entry name" value="DUF6455"/>
</dbReference>